<dbReference type="GO" id="GO:0031083">
    <property type="term" value="C:BLOC-1 complex"/>
    <property type="evidence" value="ECO:0007669"/>
    <property type="project" value="InterPro"/>
</dbReference>
<feature type="domain" description="BLOC-1-related complex subunit 6 C-terminal helix" evidence="8">
    <location>
        <begin position="78"/>
        <end position="161"/>
    </location>
</feature>
<sequence>MSAPQSVAGSALGVFTQAELLTLQHQQQLMAQRSHQGGGPPDRGRGASRQSQPSSRAVSAASSQSMQGRIMLDPHSLQALHAHLENVMRTIQRRIEELEDATEQSVRNSTGRAGNSIQNADNEIARMRRIMQEIDKLEEEFQKIKRIRDKIKAIRNNVDQLSEKLDRSRQSGHGSGGGRRR</sequence>
<comment type="subcellular location">
    <subcellularLocation>
        <location evidence="2">Cytoplasm</location>
    </subcellularLocation>
</comment>
<reference evidence="9 10" key="1">
    <citation type="submission" date="2015-01" db="EMBL/GenBank/DDBJ databases">
        <title>The Genome Sequence of Capronia semiimmersa CBS27337.</title>
        <authorList>
            <consortium name="The Broad Institute Genomics Platform"/>
            <person name="Cuomo C."/>
            <person name="de Hoog S."/>
            <person name="Gorbushina A."/>
            <person name="Stielow B."/>
            <person name="Teixiera M."/>
            <person name="Abouelleil A."/>
            <person name="Chapman S.B."/>
            <person name="Priest M."/>
            <person name="Young S.K."/>
            <person name="Wortman J."/>
            <person name="Nusbaum C."/>
            <person name="Birren B."/>
        </authorList>
    </citation>
    <scope>NUCLEOTIDE SEQUENCE [LARGE SCALE GENOMIC DNA]</scope>
    <source>
        <strain evidence="9 10">CBS 27337</strain>
    </source>
</reference>
<dbReference type="EMBL" id="KN846957">
    <property type="protein sequence ID" value="KIW70947.1"/>
    <property type="molecule type" value="Genomic_DNA"/>
</dbReference>
<keyword evidence="5" id="KW-0963">Cytoplasm</keyword>
<keyword evidence="10" id="KW-1185">Reference proteome</keyword>
<dbReference type="PANTHER" id="PTHR39145">
    <property type="entry name" value="BIOGENESIS OF LYSOSOME-RELATED ORGANELLES COMPLEX 1 SUBUNIT CNL1"/>
    <property type="match status" value="1"/>
</dbReference>
<dbReference type="PANTHER" id="PTHR39145:SF1">
    <property type="entry name" value="BIOGENESIS OF LYSOSOME-RELATED ORGANELLES COMPLEX 1 SUBUNIT CNL1"/>
    <property type="match status" value="1"/>
</dbReference>
<name>A0A0D2E9F3_9EURO</name>
<feature type="region of interest" description="Disordered" evidence="7">
    <location>
        <begin position="26"/>
        <end position="66"/>
    </location>
</feature>
<gene>
    <name evidence="9" type="ORF">PV04_03174</name>
</gene>
<comment type="similarity">
    <text evidence="3">Belongs to the BLOC1S4 family.</text>
</comment>
<evidence type="ECO:0000256" key="1">
    <source>
        <dbReference type="ARBA" id="ARBA00003807"/>
    </source>
</evidence>
<dbReference type="Pfam" id="PF10157">
    <property type="entry name" value="BORCS6"/>
    <property type="match status" value="1"/>
</dbReference>
<organism evidence="9 10">
    <name type="scientific">Phialophora macrospora</name>
    <dbReference type="NCBI Taxonomy" id="1851006"/>
    <lineage>
        <taxon>Eukaryota</taxon>
        <taxon>Fungi</taxon>
        <taxon>Dikarya</taxon>
        <taxon>Ascomycota</taxon>
        <taxon>Pezizomycotina</taxon>
        <taxon>Eurotiomycetes</taxon>
        <taxon>Chaetothyriomycetidae</taxon>
        <taxon>Chaetothyriales</taxon>
        <taxon>Herpotrichiellaceae</taxon>
        <taxon>Phialophora</taxon>
    </lineage>
</organism>
<proteinExistence type="inferred from homology"/>
<accession>A0A0D2E9F3</accession>
<evidence type="ECO:0000256" key="4">
    <source>
        <dbReference type="ARBA" id="ARBA00014971"/>
    </source>
</evidence>
<dbReference type="Proteomes" id="UP000054266">
    <property type="component" value="Unassembled WGS sequence"/>
</dbReference>
<dbReference type="InterPro" id="IPR034455">
    <property type="entry name" value="CNL1"/>
</dbReference>
<dbReference type="Gene3D" id="1.20.58.60">
    <property type="match status" value="1"/>
</dbReference>
<dbReference type="GO" id="GO:0005737">
    <property type="term" value="C:cytoplasm"/>
    <property type="evidence" value="ECO:0007669"/>
    <property type="project" value="UniProtKB-SubCell"/>
</dbReference>
<dbReference type="GO" id="GO:0007032">
    <property type="term" value="P:endosome organization"/>
    <property type="evidence" value="ECO:0007669"/>
    <property type="project" value="TreeGrafter"/>
</dbReference>
<dbReference type="STRING" id="5601.A0A0D2E9F3"/>
<feature type="region of interest" description="Disordered" evidence="7">
    <location>
        <begin position="159"/>
        <end position="181"/>
    </location>
</feature>
<evidence type="ECO:0000256" key="3">
    <source>
        <dbReference type="ARBA" id="ARBA00007289"/>
    </source>
</evidence>
<protein>
    <recommendedName>
        <fullName evidence="4">Biogenesis of lysosome-related organelles complex 1 subunit CNL1</fullName>
    </recommendedName>
    <alternativeName>
        <fullName evidence="6">CNO-like protein 1</fullName>
    </alternativeName>
</protein>
<evidence type="ECO:0000256" key="6">
    <source>
        <dbReference type="ARBA" id="ARBA00029995"/>
    </source>
</evidence>
<dbReference type="AlphaFoldDB" id="A0A0D2E9F3"/>
<dbReference type="HOGENOM" id="CLU_096905_1_0_1"/>
<comment type="function">
    <text evidence="1">Component of the biogenesis of lysosome-related organelles complex-1 (BLOC-1), a complex that is involved in endosomal cargo sorting.</text>
</comment>
<evidence type="ECO:0000313" key="10">
    <source>
        <dbReference type="Proteomes" id="UP000054266"/>
    </source>
</evidence>
<feature type="compositionally biased region" description="Low complexity" evidence="7">
    <location>
        <begin position="47"/>
        <end position="66"/>
    </location>
</feature>
<evidence type="ECO:0000256" key="7">
    <source>
        <dbReference type="SAM" id="MobiDB-lite"/>
    </source>
</evidence>
<feature type="compositionally biased region" description="Polar residues" evidence="7">
    <location>
        <begin position="26"/>
        <end position="35"/>
    </location>
</feature>
<dbReference type="InterPro" id="IPR046465">
    <property type="entry name" value="BORCS6_C"/>
</dbReference>
<evidence type="ECO:0000256" key="2">
    <source>
        <dbReference type="ARBA" id="ARBA00004496"/>
    </source>
</evidence>
<evidence type="ECO:0000313" key="9">
    <source>
        <dbReference type="EMBL" id="KIW70947.1"/>
    </source>
</evidence>
<evidence type="ECO:0000256" key="5">
    <source>
        <dbReference type="ARBA" id="ARBA00022490"/>
    </source>
</evidence>
<evidence type="ECO:0000259" key="8">
    <source>
        <dbReference type="Pfam" id="PF10157"/>
    </source>
</evidence>